<dbReference type="RefSeq" id="WP_204629600.1">
    <property type="nucleotide sequence ID" value="NZ_BSOC01000013.1"/>
</dbReference>
<evidence type="ECO:0000313" key="3">
    <source>
        <dbReference type="Proteomes" id="UP001430193"/>
    </source>
</evidence>
<sequence>MSFQLTIDEEVFIPIPLDDLTLEAWQLQYDRAAEQGTVAGFYKRLSTCFATTLCECLDADLKPPTDAQLKYATAIARDLNLPLPPEALRFRGAMTDFLGRFAEMHKTQRRTRPQKGGGSTITHD</sequence>
<protein>
    <submittedName>
        <fullName evidence="2">Uncharacterized protein</fullName>
    </submittedName>
</protein>
<evidence type="ECO:0000313" key="2">
    <source>
        <dbReference type="EMBL" id="MBM7127981.1"/>
    </source>
</evidence>
<evidence type="ECO:0000256" key="1">
    <source>
        <dbReference type="SAM" id="MobiDB-lite"/>
    </source>
</evidence>
<dbReference type="Proteomes" id="UP001430193">
    <property type="component" value="Unassembled WGS sequence"/>
</dbReference>
<proteinExistence type="predicted"/>
<keyword evidence="3" id="KW-1185">Reference proteome</keyword>
<comment type="caution">
    <text evidence="2">The sequence shown here is derived from an EMBL/GenBank/DDBJ whole genome shotgun (WGS) entry which is preliminary data.</text>
</comment>
<dbReference type="EMBL" id="JADIKF010000028">
    <property type="protein sequence ID" value="MBM7127981.1"/>
    <property type="molecule type" value="Genomic_DNA"/>
</dbReference>
<organism evidence="2 3">
    <name type="scientific">Dyella mobilis</name>
    <dbReference type="NCBI Taxonomy" id="1849582"/>
    <lineage>
        <taxon>Bacteria</taxon>
        <taxon>Pseudomonadati</taxon>
        <taxon>Pseudomonadota</taxon>
        <taxon>Gammaproteobacteria</taxon>
        <taxon>Lysobacterales</taxon>
        <taxon>Rhodanobacteraceae</taxon>
        <taxon>Dyella</taxon>
    </lineage>
</organism>
<accession>A0ABS2K9W6</accession>
<gene>
    <name evidence="2" type="ORF">ISS99_00460</name>
</gene>
<feature type="compositionally biased region" description="Gly residues" evidence="1">
    <location>
        <begin position="115"/>
        <end position="124"/>
    </location>
</feature>
<reference evidence="2" key="1">
    <citation type="submission" date="2020-10" db="EMBL/GenBank/DDBJ databases">
        <title>Phylogeny of dyella-like bacteria.</title>
        <authorList>
            <person name="Fu J."/>
        </authorList>
    </citation>
    <scope>NUCLEOTIDE SEQUENCE</scope>
    <source>
        <strain evidence="2">DHON07</strain>
    </source>
</reference>
<feature type="region of interest" description="Disordered" evidence="1">
    <location>
        <begin position="105"/>
        <end position="124"/>
    </location>
</feature>
<name>A0ABS2K9W6_9GAMM</name>